<proteinExistence type="predicted"/>
<dbReference type="SUPFAM" id="SSF56235">
    <property type="entry name" value="N-terminal nucleophile aminohydrolases (Ntn hydrolases)"/>
    <property type="match status" value="1"/>
</dbReference>
<evidence type="ECO:0000256" key="2">
    <source>
        <dbReference type="PIRSR" id="PIRSR600101-1"/>
    </source>
</evidence>
<name>A0A8K0NTC2_LADFU</name>
<dbReference type="Gene3D" id="3.60.20.40">
    <property type="match status" value="1"/>
</dbReference>
<evidence type="ECO:0000313" key="6">
    <source>
        <dbReference type="Proteomes" id="UP000792457"/>
    </source>
</evidence>
<dbReference type="Proteomes" id="UP000792457">
    <property type="component" value="Unassembled WGS sequence"/>
</dbReference>
<dbReference type="InterPro" id="IPR000101">
    <property type="entry name" value="GGT_peptidase"/>
</dbReference>
<dbReference type="OrthoDB" id="1081007at2759"/>
<feature type="transmembrane region" description="Helical" evidence="4">
    <location>
        <begin position="93"/>
        <end position="119"/>
    </location>
</feature>
<feature type="binding site" evidence="3">
    <location>
        <position position="132"/>
    </location>
    <ligand>
        <name>L-glutamate</name>
        <dbReference type="ChEBI" id="CHEBI:29985"/>
    </ligand>
</feature>
<dbReference type="PANTHER" id="PTHR11686">
    <property type="entry name" value="GAMMA GLUTAMYL TRANSPEPTIDASE"/>
    <property type="match status" value="1"/>
</dbReference>
<keyword evidence="4" id="KW-0812">Transmembrane</keyword>
<organism evidence="5 6">
    <name type="scientific">Ladona fulva</name>
    <name type="common">Scarce chaser dragonfly</name>
    <name type="synonym">Libellula fulva</name>
    <dbReference type="NCBI Taxonomy" id="123851"/>
    <lineage>
        <taxon>Eukaryota</taxon>
        <taxon>Metazoa</taxon>
        <taxon>Ecdysozoa</taxon>
        <taxon>Arthropoda</taxon>
        <taxon>Hexapoda</taxon>
        <taxon>Insecta</taxon>
        <taxon>Pterygota</taxon>
        <taxon>Palaeoptera</taxon>
        <taxon>Odonata</taxon>
        <taxon>Epiprocta</taxon>
        <taxon>Anisoptera</taxon>
        <taxon>Libelluloidea</taxon>
        <taxon>Libellulidae</taxon>
        <taxon>Ladona</taxon>
    </lineage>
</organism>
<dbReference type="InterPro" id="IPR029055">
    <property type="entry name" value="Ntn_hydrolases_N"/>
</dbReference>
<sequence length="545" mass="59600">MTQRHNGSSKMMTRGRRKIFMIFCAFVIVLIILVVIIWFGMNYDEDEDPSSPLPPSPSPLGRYKKAAVATNGAPCAQIGKDILLKNGSAVDAAIAALFCEGVTCLQSMGLGGGFFMTIYDRKNRKAISLDARETAPAGATEDMYHGNANLSQYGGLSVAVPGELRGYWEAYKRFGRLPWKDLVMPSVELCQKGSPVNAYTARLLRYKEEKIKESPTMSEILINPETGKTWEEGQVIKRLALAETLKVIAEEGGDALYNGSLVKSFVDDIRNLGGIITQEDMANYRVNWDEPIHTDLMNGKLTVYSGPPPGSGVLLMKNLTSKEYAVGIRKELSDMKTWQEPEHYGAVLSQPEDHGTAHISIVSPDGDAVSVTSTINLLLGAVARSQSTGIILNDEMDDFSAPNITNAFGIPPSPANFIKPGKRPFSSMCPLIFVNNETGDVRLVIGAAGGSKITTAATLVSIFNLWFNQTIKEAIDSSRIHHQLFPMHLQYEHGFLKQNVEGLRNIGHKMEKLKSAGSTLTAVAYDGKELTANSDYRRLGRIAGF</sequence>
<evidence type="ECO:0000256" key="1">
    <source>
        <dbReference type="ARBA" id="ARBA00084097"/>
    </source>
</evidence>
<dbReference type="GO" id="GO:0005886">
    <property type="term" value="C:plasma membrane"/>
    <property type="evidence" value="ECO:0007669"/>
    <property type="project" value="TreeGrafter"/>
</dbReference>
<dbReference type="AlphaFoldDB" id="A0A8K0NTC2"/>
<keyword evidence="1" id="KW-0800">Toxin</keyword>
<protein>
    <submittedName>
        <fullName evidence="5">Uncharacterized protein</fullName>
    </submittedName>
</protein>
<reference evidence="5" key="2">
    <citation type="submission" date="2017-10" db="EMBL/GenBank/DDBJ databases">
        <title>Ladona fulva Genome sequencing and assembly.</title>
        <authorList>
            <person name="Murali S."/>
            <person name="Richards S."/>
            <person name="Bandaranaike D."/>
            <person name="Bellair M."/>
            <person name="Blankenburg K."/>
            <person name="Chao H."/>
            <person name="Dinh H."/>
            <person name="Doddapaneni H."/>
            <person name="Dugan-Rocha S."/>
            <person name="Elkadiri S."/>
            <person name="Gnanaolivu R."/>
            <person name="Hernandez B."/>
            <person name="Skinner E."/>
            <person name="Javaid M."/>
            <person name="Lee S."/>
            <person name="Li M."/>
            <person name="Ming W."/>
            <person name="Munidasa M."/>
            <person name="Muniz J."/>
            <person name="Nguyen L."/>
            <person name="Hughes D."/>
            <person name="Osuji N."/>
            <person name="Pu L.-L."/>
            <person name="Puazo M."/>
            <person name="Qu C."/>
            <person name="Quiroz J."/>
            <person name="Raj R."/>
            <person name="Weissenberger G."/>
            <person name="Xin Y."/>
            <person name="Zou X."/>
            <person name="Han Y."/>
            <person name="Worley K."/>
            <person name="Muzny D."/>
            <person name="Gibbs R."/>
        </authorList>
    </citation>
    <scope>NUCLEOTIDE SEQUENCE</scope>
    <source>
        <strain evidence="5">Sampled in the wild</strain>
    </source>
</reference>
<evidence type="ECO:0000256" key="4">
    <source>
        <dbReference type="SAM" id="Phobius"/>
    </source>
</evidence>
<dbReference type="EMBL" id="KZ308180">
    <property type="protein sequence ID" value="KAG8223925.1"/>
    <property type="molecule type" value="Genomic_DNA"/>
</dbReference>
<feature type="binding site" evidence="3">
    <location>
        <position position="398"/>
    </location>
    <ligand>
        <name>L-glutamate</name>
        <dbReference type="ChEBI" id="CHEBI:29985"/>
    </ligand>
</feature>
<feature type="binding site" evidence="3">
    <location>
        <position position="450"/>
    </location>
    <ligand>
        <name>L-glutamate</name>
        <dbReference type="ChEBI" id="CHEBI:29985"/>
    </ligand>
</feature>
<keyword evidence="1" id="KW-1202">Platelet aggregation activating toxin</keyword>
<accession>A0A8K0NTC2</accession>
<dbReference type="Pfam" id="PF01019">
    <property type="entry name" value="G_glu_transpept"/>
    <property type="match status" value="1"/>
</dbReference>
<gene>
    <name evidence="5" type="ORF">J437_LFUL003732</name>
</gene>
<dbReference type="InterPro" id="IPR043137">
    <property type="entry name" value="GGT_ssub_C"/>
</dbReference>
<comment type="caution">
    <text evidence="5">The sequence shown here is derived from an EMBL/GenBank/DDBJ whole genome shotgun (WGS) entry which is preliminary data.</text>
</comment>
<feature type="binding site" evidence="3">
    <location>
        <begin position="426"/>
        <end position="427"/>
    </location>
    <ligand>
        <name>L-glutamate</name>
        <dbReference type="ChEBI" id="CHEBI:29985"/>
    </ligand>
</feature>
<evidence type="ECO:0000313" key="5">
    <source>
        <dbReference type="EMBL" id="KAG8223925.1"/>
    </source>
</evidence>
<feature type="binding site" evidence="3">
    <location>
        <begin position="374"/>
        <end position="376"/>
    </location>
    <ligand>
        <name>L-glutamate</name>
        <dbReference type="ChEBI" id="CHEBI:29985"/>
    </ligand>
</feature>
<keyword evidence="6" id="KW-1185">Reference proteome</keyword>
<feature type="active site" description="Nucleophile" evidence="2">
    <location>
        <position position="356"/>
    </location>
</feature>
<evidence type="ECO:0000256" key="3">
    <source>
        <dbReference type="PIRSR" id="PIRSR600101-2"/>
    </source>
</evidence>
<keyword evidence="4" id="KW-1133">Transmembrane helix</keyword>
<feature type="transmembrane region" description="Helical" evidence="4">
    <location>
        <begin position="20"/>
        <end position="41"/>
    </location>
</feature>
<keyword evidence="1" id="KW-1199">Hemostasis impairing toxin</keyword>
<dbReference type="FunFam" id="3.60.20.40:FF:000001">
    <property type="entry name" value="Gamma-glutamyltranspeptidase 1"/>
    <property type="match status" value="1"/>
</dbReference>
<keyword evidence="4" id="KW-0472">Membrane</keyword>
<reference evidence="5" key="1">
    <citation type="submission" date="2013-04" db="EMBL/GenBank/DDBJ databases">
        <authorList>
            <person name="Qu J."/>
            <person name="Murali S.C."/>
            <person name="Bandaranaike D."/>
            <person name="Bellair M."/>
            <person name="Blankenburg K."/>
            <person name="Chao H."/>
            <person name="Dinh H."/>
            <person name="Doddapaneni H."/>
            <person name="Downs B."/>
            <person name="Dugan-Rocha S."/>
            <person name="Elkadiri S."/>
            <person name="Gnanaolivu R.D."/>
            <person name="Hernandez B."/>
            <person name="Javaid M."/>
            <person name="Jayaseelan J.C."/>
            <person name="Lee S."/>
            <person name="Li M."/>
            <person name="Ming W."/>
            <person name="Munidasa M."/>
            <person name="Muniz J."/>
            <person name="Nguyen L."/>
            <person name="Ongeri F."/>
            <person name="Osuji N."/>
            <person name="Pu L.-L."/>
            <person name="Puazo M."/>
            <person name="Qu C."/>
            <person name="Quiroz J."/>
            <person name="Raj R."/>
            <person name="Weissenberger G."/>
            <person name="Xin Y."/>
            <person name="Zou X."/>
            <person name="Han Y."/>
            <person name="Richards S."/>
            <person name="Worley K."/>
            <person name="Muzny D."/>
            <person name="Gibbs R."/>
        </authorList>
    </citation>
    <scope>NUCLEOTIDE SEQUENCE</scope>
    <source>
        <strain evidence="5">Sampled in the wild</strain>
    </source>
</reference>
<dbReference type="GO" id="GO:0006751">
    <property type="term" value="P:glutathione catabolic process"/>
    <property type="evidence" value="ECO:0007669"/>
    <property type="project" value="InterPro"/>
</dbReference>
<dbReference type="PRINTS" id="PR01210">
    <property type="entry name" value="GGTRANSPTASE"/>
</dbReference>
<dbReference type="GO" id="GO:0036374">
    <property type="term" value="F:glutathione hydrolase activity"/>
    <property type="evidence" value="ECO:0007669"/>
    <property type="project" value="InterPro"/>
</dbReference>
<dbReference type="PANTHER" id="PTHR11686:SF72">
    <property type="entry name" value="GAMMA-GLUTAMYL TRANSPEPTIDASE, ISOFORM A"/>
    <property type="match status" value="1"/>
</dbReference>